<accession>A0A4D6KZJ4</accession>
<sequence length="131" mass="14432">MTLAQASSPPPRRELDKENSSPCAISLRRDPLRLSETLTHSKRTTGRLSDHSWKISLGESLLASSRRDQVAWASLSVPATVFTCSKLVSVPQTTFPPYHTPITTGKLKQSQPTSNNKLVPNKQEGSSFPYL</sequence>
<dbReference type="EMBL" id="CP039345">
    <property type="protein sequence ID" value="QCD79604.1"/>
    <property type="molecule type" value="Genomic_DNA"/>
</dbReference>
<name>A0A4D6KZJ4_VIGUN</name>
<keyword evidence="3" id="KW-1185">Reference proteome</keyword>
<dbReference type="AlphaFoldDB" id="A0A4D6KZJ4"/>
<gene>
    <name evidence="2" type="ORF">DEO72_LG1g3249</name>
</gene>
<feature type="region of interest" description="Disordered" evidence="1">
    <location>
        <begin position="101"/>
        <end position="131"/>
    </location>
</feature>
<protein>
    <submittedName>
        <fullName evidence="2">Uncharacterized protein</fullName>
    </submittedName>
</protein>
<organism evidence="2 3">
    <name type="scientific">Vigna unguiculata</name>
    <name type="common">Cowpea</name>
    <dbReference type="NCBI Taxonomy" id="3917"/>
    <lineage>
        <taxon>Eukaryota</taxon>
        <taxon>Viridiplantae</taxon>
        <taxon>Streptophyta</taxon>
        <taxon>Embryophyta</taxon>
        <taxon>Tracheophyta</taxon>
        <taxon>Spermatophyta</taxon>
        <taxon>Magnoliopsida</taxon>
        <taxon>eudicotyledons</taxon>
        <taxon>Gunneridae</taxon>
        <taxon>Pentapetalae</taxon>
        <taxon>rosids</taxon>
        <taxon>fabids</taxon>
        <taxon>Fabales</taxon>
        <taxon>Fabaceae</taxon>
        <taxon>Papilionoideae</taxon>
        <taxon>50 kb inversion clade</taxon>
        <taxon>NPAAA clade</taxon>
        <taxon>indigoferoid/millettioid clade</taxon>
        <taxon>Phaseoleae</taxon>
        <taxon>Vigna</taxon>
    </lineage>
</organism>
<dbReference type="Proteomes" id="UP000501690">
    <property type="component" value="Linkage Group LG1"/>
</dbReference>
<evidence type="ECO:0000256" key="1">
    <source>
        <dbReference type="SAM" id="MobiDB-lite"/>
    </source>
</evidence>
<feature type="region of interest" description="Disordered" evidence="1">
    <location>
        <begin position="1"/>
        <end position="28"/>
    </location>
</feature>
<reference evidence="2 3" key="1">
    <citation type="submission" date="2019-04" db="EMBL/GenBank/DDBJ databases">
        <title>An improved genome assembly and genetic linkage map for asparagus bean, Vigna unguiculata ssp. sesquipedialis.</title>
        <authorList>
            <person name="Xia Q."/>
            <person name="Zhang R."/>
            <person name="Dong Y."/>
        </authorList>
    </citation>
    <scope>NUCLEOTIDE SEQUENCE [LARGE SCALE GENOMIC DNA]</scope>
    <source>
        <tissue evidence="2">Leaf</tissue>
    </source>
</reference>
<evidence type="ECO:0000313" key="2">
    <source>
        <dbReference type="EMBL" id="QCD79604.1"/>
    </source>
</evidence>
<evidence type="ECO:0000313" key="3">
    <source>
        <dbReference type="Proteomes" id="UP000501690"/>
    </source>
</evidence>
<proteinExistence type="predicted"/>